<accession>A0A2U1V841</accession>
<dbReference type="Proteomes" id="UP000245048">
    <property type="component" value="Unassembled WGS sequence"/>
</dbReference>
<dbReference type="InterPro" id="IPR023696">
    <property type="entry name" value="Ureohydrolase_dom_sf"/>
</dbReference>
<dbReference type="PRINTS" id="PR01270">
    <property type="entry name" value="HDASUPER"/>
</dbReference>
<name>A0A2U1V841_9PROT</name>
<feature type="domain" description="Histone deacetylase" evidence="2">
    <location>
        <begin position="20"/>
        <end position="306"/>
    </location>
</feature>
<protein>
    <submittedName>
        <fullName evidence="3">Acetoin utilization protein</fullName>
    </submittedName>
</protein>
<dbReference type="InterPro" id="IPR037138">
    <property type="entry name" value="His_deacetylse_dom_sf"/>
</dbReference>
<reference evidence="4" key="1">
    <citation type="submission" date="2017-10" db="EMBL/GenBank/DDBJ databases">
        <authorList>
            <person name="Toshchakov S.V."/>
            <person name="Goeva M.A."/>
        </authorList>
    </citation>
    <scope>NUCLEOTIDE SEQUENCE [LARGE SCALE GENOMIC DNA]</scope>
    <source>
        <strain evidence="4">JR1/69-1-13</strain>
    </source>
</reference>
<dbReference type="Pfam" id="PF00850">
    <property type="entry name" value="Hist_deacetyl"/>
    <property type="match status" value="1"/>
</dbReference>
<dbReference type="InterPro" id="IPR023801">
    <property type="entry name" value="His_deacetylse_dom"/>
</dbReference>
<sequence length="309" mass="32548">MSVLLVSHRACLGHENGEGHPECPDRLRAVLAALEGEEFATLIQEEAPRATPEQLARVHPPEYVQAILAIRPEPGETVMLDGDTGMNGHSAEAALRAAGAGIAAVDAVCRGEVRRAFCAVRPPGHHAEPRRPMGFCLFANATVAARHAQAAHGIARVAVLDFDVHHGNGTQAAVEADPSILFLSSHQSPCYPGTGMEHETGVGNVLNATLEPGADSAAFRAVWRDRLLPALEAFRPGLVVVSAGFDAHARDPLAQLRLREADFGWLTGQICGIADRLCGGRVVSTLEGGYDLDALAASAASHVRALMNA</sequence>
<dbReference type="AlphaFoldDB" id="A0A2U1V841"/>
<evidence type="ECO:0000259" key="2">
    <source>
        <dbReference type="Pfam" id="PF00850"/>
    </source>
</evidence>
<organism evidence="3 4">
    <name type="scientific">Teichococcus aestuarii</name>
    <dbReference type="NCBI Taxonomy" id="568898"/>
    <lineage>
        <taxon>Bacteria</taxon>
        <taxon>Pseudomonadati</taxon>
        <taxon>Pseudomonadota</taxon>
        <taxon>Alphaproteobacteria</taxon>
        <taxon>Acetobacterales</taxon>
        <taxon>Roseomonadaceae</taxon>
        <taxon>Roseomonas</taxon>
    </lineage>
</organism>
<evidence type="ECO:0000313" key="4">
    <source>
        <dbReference type="Proteomes" id="UP000245048"/>
    </source>
</evidence>
<comment type="caution">
    <text evidence="3">The sequence shown here is derived from an EMBL/GenBank/DDBJ whole genome shotgun (WGS) entry which is preliminary data.</text>
</comment>
<dbReference type="InterPro" id="IPR000286">
    <property type="entry name" value="HDACs"/>
</dbReference>
<comment type="similarity">
    <text evidence="1">Belongs to the histone deacetylase family.</text>
</comment>
<dbReference type="SUPFAM" id="SSF52768">
    <property type="entry name" value="Arginase/deacetylase"/>
    <property type="match status" value="1"/>
</dbReference>
<keyword evidence="4" id="KW-1185">Reference proteome</keyword>
<dbReference type="RefSeq" id="WP_109515687.1">
    <property type="nucleotide sequence ID" value="NZ_JBHSCH010000090.1"/>
</dbReference>
<evidence type="ECO:0000313" key="3">
    <source>
        <dbReference type="EMBL" id="PWC30054.1"/>
    </source>
</evidence>
<dbReference type="PANTHER" id="PTHR10625:SF10">
    <property type="entry name" value="HISTONE DEACETYLASE HDAC1"/>
    <property type="match status" value="1"/>
</dbReference>
<dbReference type="OrthoDB" id="9808367at2"/>
<proteinExistence type="inferred from homology"/>
<dbReference type="EMBL" id="PDOA01000002">
    <property type="protein sequence ID" value="PWC30054.1"/>
    <property type="molecule type" value="Genomic_DNA"/>
</dbReference>
<dbReference type="GO" id="GO:0040029">
    <property type="term" value="P:epigenetic regulation of gene expression"/>
    <property type="evidence" value="ECO:0007669"/>
    <property type="project" value="TreeGrafter"/>
</dbReference>
<evidence type="ECO:0000256" key="1">
    <source>
        <dbReference type="ARBA" id="ARBA00005947"/>
    </source>
</evidence>
<dbReference type="CDD" id="cd11599">
    <property type="entry name" value="HDAC_classII_2"/>
    <property type="match status" value="1"/>
</dbReference>
<dbReference type="GO" id="GO:0004407">
    <property type="term" value="F:histone deacetylase activity"/>
    <property type="evidence" value="ECO:0007669"/>
    <property type="project" value="TreeGrafter"/>
</dbReference>
<gene>
    <name evidence="3" type="ORF">CR165_04100</name>
</gene>
<dbReference type="PANTHER" id="PTHR10625">
    <property type="entry name" value="HISTONE DEACETYLASE HDAC1-RELATED"/>
    <property type="match status" value="1"/>
</dbReference>
<dbReference type="Gene3D" id="3.40.800.20">
    <property type="entry name" value="Histone deacetylase domain"/>
    <property type="match status" value="1"/>
</dbReference>